<proteinExistence type="predicted"/>
<protein>
    <submittedName>
        <fullName evidence="2">Uncharacterized protein</fullName>
    </submittedName>
</protein>
<reference evidence="2 3" key="1">
    <citation type="submission" date="2013-07" db="EMBL/GenBank/DDBJ databases">
        <title>The Genome Sequence of Cryptococcus heveanensis BCC8398.</title>
        <authorList>
            <consortium name="The Broad Institute Genome Sequencing Platform"/>
            <person name="Cuomo C."/>
            <person name="Litvintseva A."/>
            <person name="Chen Y."/>
            <person name="Heitman J."/>
            <person name="Sun S."/>
            <person name="Springer D."/>
            <person name="Dromer F."/>
            <person name="Young S.K."/>
            <person name="Zeng Q."/>
            <person name="Gargeya S."/>
            <person name="Fitzgerald M."/>
            <person name="Abouelleil A."/>
            <person name="Alvarado L."/>
            <person name="Berlin A.M."/>
            <person name="Chapman S.B."/>
            <person name="Dewar J."/>
            <person name="Goldberg J."/>
            <person name="Griggs A."/>
            <person name="Gujja S."/>
            <person name="Hansen M."/>
            <person name="Howarth C."/>
            <person name="Imamovic A."/>
            <person name="Larimer J."/>
            <person name="McCowan C."/>
            <person name="Murphy C."/>
            <person name="Pearson M."/>
            <person name="Priest M."/>
            <person name="Roberts A."/>
            <person name="Saif S."/>
            <person name="Shea T."/>
            <person name="Sykes S."/>
            <person name="Wortman J."/>
            <person name="Nusbaum C."/>
            <person name="Birren B."/>
        </authorList>
    </citation>
    <scope>NUCLEOTIDE SEQUENCE [LARGE SCALE GENOMIC DNA]</scope>
    <source>
        <strain evidence="2 3">BCC8398</strain>
    </source>
</reference>
<dbReference type="AlphaFoldDB" id="A0A1B9GL75"/>
<dbReference type="OrthoDB" id="2558443at2759"/>
<evidence type="ECO:0000256" key="1">
    <source>
        <dbReference type="SAM" id="MobiDB-lite"/>
    </source>
</evidence>
<evidence type="ECO:0000313" key="2">
    <source>
        <dbReference type="EMBL" id="OCF31738.1"/>
    </source>
</evidence>
<sequence>MGYNAPNHDQLKEARDAADAQHKAYWEANGGSPHPETYFPGFERGWNDAVEVLSSGNNLPDDLASWAKQRAQETGQAEDAWEWEHGFKAGAEAARAAGEN</sequence>
<organism evidence="2 3">
    <name type="scientific">Kwoniella heveanensis BCC8398</name>
    <dbReference type="NCBI Taxonomy" id="1296120"/>
    <lineage>
        <taxon>Eukaryota</taxon>
        <taxon>Fungi</taxon>
        <taxon>Dikarya</taxon>
        <taxon>Basidiomycota</taxon>
        <taxon>Agaricomycotina</taxon>
        <taxon>Tremellomycetes</taxon>
        <taxon>Tremellales</taxon>
        <taxon>Cryptococcaceae</taxon>
        <taxon>Kwoniella</taxon>
    </lineage>
</organism>
<reference evidence="3" key="2">
    <citation type="submission" date="2013-12" db="EMBL/GenBank/DDBJ databases">
        <title>Evolution of pathogenesis and genome organization in the Tremellales.</title>
        <authorList>
            <person name="Cuomo C."/>
            <person name="Litvintseva A."/>
            <person name="Heitman J."/>
            <person name="Chen Y."/>
            <person name="Sun S."/>
            <person name="Springer D."/>
            <person name="Dromer F."/>
            <person name="Young S."/>
            <person name="Zeng Q."/>
            <person name="Chapman S."/>
            <person name="Gujja S."/>
            <person name="Saif S."/>
            <person name="Birren B."/>
        </authorList>
    </citation>
    <scope>NUCLEOTIDE SEQUENCE [LARGE SCALE GENOMIC DNA]</scope>
    <source>
        <strain evidence="3">BCC8398</strain>
    </source>
</reference>
<name>A0A1B9GL75_9TREE</name>
<accession>A0A1B9GL75</accession>
<keyword evidence="3" id="KW-1185">Reference proteome</keyword>
<gene>
    <name evidence="2" type="ORF">I316_06545</name>
</gene>
<dbReference type="Proteomes" id="UP000092666">
    <property type="component" value="Unassembled WGS sequence"/>
</dbReference>
<feature type="compositionally biased region" description="Basic and acidic residues" evidence="1">
    <location>
        <begin position="9"/>
        <end position="25"/>
    </location>
</feature>
<feature type="region of interest" description="Disordered" evidence="1">
    <location>
        <begin position="1"/>
        <end position="38"/>
    </location>
</feature>
<dbReference type="EMBL" id="KV700131">
    <property type="protein sequence ID" value="OCF31738.1"/>
    <property type="molecule type" value="Genomic_DNA"/>
</dbReference>
<evidence type="ECO:0000313" key="3">
    <source>
        <dbReference type="Proteomes" id="UP000092666"/>
    </source>
</evidence>